<evidence type="ECO:0000259" key="14">
    <source>
        <dbReference type="PROSITE" id="PS51399"/>
    </source>
</evidence>
<keyword evidence="3 10" id="KW-0175">Coiled coil</keyword>
<feature type="domain" description="UBX" evidence="12">
    <location>
        <begin position="447"/>
        <end position="525"/>
    </location>
</feature>
<keyword evidence="2" id="KW-0963">Cytoplasm</keyword>
<feature type="domain" description="SEP" evidence="14">
    <location>
        <begin position="264"/>
        <end position="328"/>
    </location>
</feature>
<feature type="region of interest" description="Disordered" evidence="11">
    <location>
        <begin position="20"/>
        <end position="48"/>
    </location>
</feature>
<evidence type="ECO:0000256" key="7">
    <source>
        <dbReference type="ARBA" id="ARBA00073759"/>
    </source>
</evidence>
<proteinExistence type="predicted"/>
<dbReference type="STRING" id="81824.A9V2C6"/>
<keyword evidence="16" id="KW-1185">Reference proteome</keyword>
<accession>A9V2C6</accession>
<feature type="coiled-coil region" evidence="10">
    <location>
        <begin position="123"/>
        <end position="150"/>
    </location>
</feature>
<dbReference type="PROSITE" id="PS50033">
    <property type="entry name" value="UBX"/>
    <property type="match status" value="1"/>
</dbReference>
<dbReference type="GeneID" id="5892151"/>
<dbReference type="PANTHER" id="PTHR23333">
    <property type="entry name" value="UBX DOMAIN CONTAINING PROTEIN"/>
    <property type="match status" value="1"/>
</dbReference>
<evidence type="ECO:0000256" key="5">
    <source>
        <dbReference type="ARBA" id="ARBA00059434"/>
    </source>
</evidence>
<evidence type="ECO:0000256" key="9">
    <source>
        <dbReference type="ARBA" id="ARBA00081109"/>
    </source>
</evidence>
<dbReference type="Gene3D" id="3.30.420.210">
    <property type="entry name" value="SEP domain"/>
    <property type="match status" value="1"/>
</dbReference>
<dbReference type="GO" id="GO:0005856">
    <property type="term" value="C:cytoskeleton"/>
    <property type="evidence" value="ECO:0007669"/>
    <property type="project" value="UniProtKB-SubCell"/>
</dbReference>
<dbReference type="RefSeq" id="XP_001746827.1">
    <property type="nucleotide sequence ID" value="XM_001746775.1"/>
</dbReference>
<dbReference type="eggNOG" id="KOG2086">
    <property type="taxonomic scope" value="Eukaryota"/>
</dbReference>
<comment type="subcellular location">
    <subcellularLocation>
        <location evidence="1">Cytoplasm</location>
        <location evidence="1">Cytoskeleton</location>
    </subcellularLocation>
</comment>
<evidence type="ECO:0000256" key="6">
    <source>
        <dbReference type="ARBA" id="ARBA00062345"/>
    </source>
</evidence>
<evidence type="ECO:0000256" key="10">
    <source>
        <dbReference type="SAM" id="Coils"/>
    </source>
</evidence>
<dbReference type="PANTHER" id="PTHR23333:SF4">
    <property type="entry name" value="UBX DOMAIN-CONTAINING PROTEIN 11"/>
    <property type="match status" value="1"/>
</dbReference>
<dbReference type="AlphaFoldDB" id="A9V2C6"/>
<dbReference type="EMBL" id="CH991555">
    <property type="protein sequence ID" value="EDQ88234.1"/>
    <property type="molecule type" value="Genomic_DNA"/>
</dbReference>
<evidence type="ECO:0000256" key="2">
    <source>
        <dbReference type="ARBA" id="ARBA00022490"/>
    </source>
</evidence>
<evidence type="ECO:0000256" key="3">
    <source>
        <dbReference type="ARBA" id="ARBA00023054"/>
    </source>
</evidence>
<dbReference type="InParanoid" id="A9V2C6"/>
<evidence type="ECO:0000256" key="11">
    <source>
        <dbReference type="SAM" id="MobiDB-lite"/>
    </source>
</evidence>
<dbReference type="OMA" id="DFELMSA"/>
<dbReference type="GO" id="GO:0043130">
    <property type="term" value="F:ubiquitin binding"/>
    <property type="evidence" value="ECO:0000318"/>
    <property type="project" value="GO_Central"/>
</dbReference>
<dbReference type="InterPro" id="IPR012989">
    <property type="entry name" value="SEP_domain"/>
</dbReference>
<dbReference type="Proteomes" id="UP000001357">
    <property type="component" value="Unassembled WGS sequence"/>
</dbReference>
<dbReference type="Pfam" id="PF08059">
    <property type="entry name" value="SEP"/>
    <property type="match status" value="1"/>
</dbReference>
<evidence type="ECO:0000259" key="13">
    <source>
        <dbReference type="PROSITE" id="PS50053"/>
    </source>
</evidence>
<evidence type="ECO:0000313" key="15">
    <source>
        <dbReference type="EMBL" id="EDQ88234.1"/>
    </source>
</evidence>
<dbReference type="GO" id="GO:0043161">
    <property type="term" value="P:proteasome-mediated ubiquitin-dependent protein catabolic process"/>
    <property type="evidence" value="ECO:0000318"/>
    <property type="project" value="GO_Central"/>
</dbReference>
<dbReference type="KEGG" id="mbr:MONBRDRAFT_26431"/>
<evidence type="ECO:0000259" key="12">
    <source>
        <dbReference type="PROSITE" id="PS50033"/>
    </source>
</evidence>
<sequence>MLDAILGSKGRQKEIQKLRGFSTAVPAATSSRPATQAATGRGPPPSDNEMIAMLSGRLRKAEKQLSLATDAINEKARVAHHHLASLPAPQANHHHKRRWSGTDVLIRRLTKQVKLLEGVQQNRESDLSALSTLQDEYRKLQNQVHSMESFLADYGMVWVGDEEDDDKMTSESAVADAQPTSAITSAALVEAATASVSQHNAATATDPEPASKGADGDDHARGSTPPFHVDYDKIIANVHELNVLAGEGVARVVAAPGGGRLEVPEAVPMHLYRNGILLFNGPFRPFSDATTQMCVRDLMDGYFPWELRQRFPDGIPFAIHDHRGQDYQRTTIKAFPGSGYALGGQATTSVLLQEDGPASTTGPEAAQIATPGLQAVSGPSKTQAFLNHLPPTVIRNGCIMDIRQGLAGHLTVQTREQHRVQLVATPVTQHLAAQAAVPTASPQRPTTPRDIATLQVKSEDGKVTLIVKLRFNDSVADVRRCIDQHRGTSVDATYRIYTTYPRKLLDDSSATLLDLDLVPNATLRLVANKSKKV</sequence>
<dbReference type="FunCoup" id="A9V2C6">
    <property type="interactions" value="124"/>
</dbReference>
<keyword evidence="4" id="KW-0206">Cytoskeleton</keyword>
<dbReference type="InterPro" id="IPR001012">
    <property type="entry name" value="UBX_dom"/>
</dbReference>
<dbReference type="Gene3D" id="3.10.20.90">
    <property type="entry name" value="Phosphatidylinositol 3-kinase Catalytic Subunit, Chain A, domain 1"/>
    <property type="match status" value="1"/>
</dbReference>
<feature type="domain" description="Ubiquitin-like" evidence="13">
    <location>
        <begin position="452"/>
        <end position="532"/>
    </location>
</feature>
<name>A9V2C6_MONBE</name>
<dbReference type="PROSITE" id="PS51399">
    <property type="entry name" value="SEP"/>
    <property type="match status" value="1"/>
</dbReference>
<dbReference type="InterPro" id="IPR000626">
    <property type="entry name" value="Ubiquitin-like_dom"/>
</dbReference>
<evidence type="ECO:0000313" key="16">
    <source>
        <dbReference type="Proteomes" id="UP000001357"/>
    </source>
</evidence>
<protein>
    <recommendedName>
        <fullName evidence="7">UBX domain-containing protein 11</fullName>
    </recommendedName>
    <alternativeName>
        <fullName evidence="9">Socius</fullName>
    </alternativeName>
    <alternativeName>
        <fullName evidence="8">UBX domain-containing protein 5</fullName>
    </alternativeName>
</protein>
<dbReference type="PROSITE" id="PS50053">
    <property type="entry name" value="UBIQUITIN_2"/>
    <property type="match status" value="1"/>
</dbReference>
<dbReference type="SUPFAM" id="SSF54236">
    <property type="entry name" value="Ubiquitin-like"/>
    <property type="match status" value="1"/>
</dbReference>
<comment type="function">
    <text evidence="5">May be involved in the reorganization of actin cytoskeleton mediated by RND1, RND2 and RND3. Promotes RHOA activation mediated by GNA12 and GNA13.</text>
</comment>
<gene>
    <name evidence="15" type="ORF">MONBRDRAFT_26431</name>
</gene>
<evidence type="ECO:0000256" key="4">
    <source>
        <dbReference type="ARBA" id="ARBA00023212"/>
    </source>
</evidence>
<comment type="subunit">
    <text evidence="6">Interacts with GNA12, GNA13, RND1, RND2 and RND3.</text>
</comment>
<dbReference type="SUPFAM" id="SSF102848">
    <property type="entry name" value="NSFL1 (p97 ATPase) cofactor p47, SEP domain"/>
    <property type="match status" value="1"/>
</dbReference>
<dbReference type="Pfam" id="PF00789">
    <property type="entry name" value="UBX"/>
    <property type="match status" value="1"/>
</dbReference>
<evidence type="ECO:0000256" key="8">
    <source>
        <dbReference type="ARBA" id="ARBA00075811"/>
    </source>
</evidence>
<dbReference type="CDD" id="cd17077">
    <property type="entry name" value="UBX_UBXN11"/>
    <property type="match status" value="1"/>
</dbReference>
<dbReference type="InterPro" id="IPR029071">
    <property type="entry name" value="Ubiquitin-like_domsf"/>
</dbReference>
<organism evidence="15 16">
    <name type="scientific">Monosiga brevicollis</name>
    <name type="common">Choanoflagellate</name>
    <dbReference type="NCBI Taxonomy" id="81824"/>
    <lineage>
        <taxon>Eukaryota</taxon>
        <taxon>Choanoflagellata</taxon>
        <taxon>Craspedida</taxon>
        <taxon>Salpingoecidae</taxon>
        <taxon>Monosiga</taxon>
    </lineage>
</organism>
<feature type="region of interest" description="Disordered" evidence="11">
    <location>
        <begin position="197"/>
        <end position="226"/>
    </location>
</feature>
<dbReference type="FunFam" id="3.30.420.210:FF:000003">
    <property type="entry name" value="UBX domain protein 11"/>
    <property type="match status" value="1"/>
</dbReference>
<reference evidence="15 16" key="1">
    <citation type="journal article" date="2008" name="Nature">
        <title>The genome of the choanoflagellate Monosiga brevicollis and the origin of metazoans.</title>
        <authorList>
            <consortium name="JGI Sequencing"/>
            <person name="King N."/>
            <person name="Westbrook M.J."/>
            <person name="Young S.L."/>
            <person name="Kuo A."/>
            <person name="Abedin M."/>
            <person name="Chapman J."/>
            <person name="Fairclough S."/>
            <person name="Hellsten U."/>
            <person name="Isogai Y."/>
            <person name="Letunic I."/>
            <person name="Marr M."/>
            <person name="Pincus D."/>
            <person name="Putnam N."/>
            <person name="Rokas A."/>
            <person name="Wright K.J."/>
            <person name="Zuzow R."/>
            <person name="Dirks W."/>
            <person name="Good M."/>
            <person name="Goodstein D."/>
            <person name="Lemons D."/>
            <person name="Li W."/>
            <person name="Lyons J.B."/>
            <person name="Morris A."/>
            <person name="Nichols S."/>
            <person name="Richter D.J."/>
            <person name="Salamov A."/>
            <person name="Bork P."/>
            <person name="Lim W.A."/>
            <person name="Manning G."/>
            <person name="Miller W.T."/>
            <person name="McGinnis W."/>
            <person name="Shapiro H."/>
            <person name="Tjian R."/>
            <person name="Grigoriev I.V."/>
            <person name="Rokhsar D."/>
        </authorList>
    </citation>
    <scope>NUCLEOTIDE SEQUENCE [LARGE SCALE GENOMIC DNA]</scope>
    <source>
        <strain evidence="16">MX1 / ATCC 50154</strain>
    </source>
</reference>
<dbReference type="InterPro" id="IPR036241">
    <property type="entry name" value="NSFL1C_SEP_dom_sf"/>
</dbReference>
<feature type="compositionally biased region" description="Polar residues" evidence="11">
    <location>
        <begin position="28"/>
        <end position="38"/>
    </location>
</feature>
<dbReference type="SMART" id="SM00166">
    <property type="entry name" value="UBX"/>
    <property type="match status" value="1"/>
</dbReference>
<evidence type="ECO:0000256" key="1">
    <source>
        <dbReference type="ARBA" id="ARBA00004245"/>
    </source>
</evidence>